<keyword evidence="2" id="KW-1185">Reference proteome</keyword>
<dbReference type="EMBL" id="JACEIK010004221">
    <property type="protein sequence ID" value="MCD9644659.1"/>
    <property type="molecule type" value="Genomic_DNA"/>
</dbReference>
<accession>A0ABS8VD71</accession>
<comment type="caution">
    <text evidence="1">The sequence shown here is derived from an EMBL/GenBank/DDBJ whole genome shotgun (WGS) entry which is preliminary data.</text>
</comment>
<reference evidence="1 2" key="1">
    <citation type="journal article" date="2021" name="BMC Genomics">
        <title>Datura genome reveals duplications of psychoactive alkaloid biosynthetic genes and high mutation rate following tissue culture.</title>
        <authorList>
            <person name="Rajewski A."/>
            <person name="Carter-House D."/>
            <person name="Stajich J."/>
            <person name="Litt A."/>
        </authorList>
    </citation>
    <scope>NUCLEOTIDE SEQUENCE [LARGE SCALE GENOMIC DNA]</scope>
    <source>
        <strain evidence="1">AR-01</strain>
    </source>
</reference>
<evidence type="ECO:0000313" key="2">
    <source>
        <dbReference type="Proteomes" id="UP000823775"/>
    </source>
</evidence>
<protein>
    <submittedName>
        <fullName evidence="1">Uncharacterized protein</fullName>
    </submittedName>
</protein>
<name>A0ABS8VD71_DATST</name>
<dbReference type="Proteomes" id="UP000823775">
    <property type="component" value="Unassembled WGS sequence"/>
</dbReference>
<evidence type="ECO:0000313" key="1">
    <source>
        <dbReference type="EMBL" id="MCD9644659.1"/>
    </source>
</evidence>
<gene>
    <name evidence="1" type="ORF">HAX54_033062</name>
</gene>
<proteinExistence type="predicted"/>
<organism evidence="1 2">
    <name type="scientific">Datura stramonium</name>
    <name type="common">Jimsonweed</name>
    <name type="synonym">Common thornapple</name>
    <dbReference type="NCBI Taxonomy" id="4076"/>
    <lineage>
        <taxon>Eukaryota</taxon>
        <taxon>Viridiplantae</taxon>
        <taxon>Streptophyta</taxon>
        <taxon>Embryophyta</taxon>
        <taxon>Tracheophyta</taxon>
        <taxon>Spermatophyta</taxon>
        <taxon>Magnoliopsida</taxon>
        <taxon>eudicotyledons</taxon>
        <taxon>Gunneridae</taxon>
        <taxon>Pentapetalae</taxon>
        <taxon>asterids</taxon>
        <taxon>lamiids</taxon>
        <taxon>Solanales</taxon>
        <taxon>Solanaceae</taxon>
        <taxon>Solanoideae</taxon>
        <taxon>Datureae</taxon>
        <taxon>Datura</taxon>
    </lineage>
</organism>
<sequence length="138" mass="14952">MSVSVIKPVVADTFSLRFPSSITRARRGRDKEGPMKNVSRFSREVTIAASKDINDEEGFFVMLLILALLFCPSLAEEELQGRSTSLLGRLGRGGFEPPTPWFVATCSNPLSYRPHPVSTGSVPGVPSKEPFLSPAISG</sequence>